<comment type="caution">
    <text evidence="2">The sequence shown here is derived from an EMBL/GenBank/DDBJ whole genome shotgun (WGS) entry which is preliminary data.</text>
</comment>
<organism evidence="2 3">
    <name type="scientific">Bacteroides stercoris</name>
    <dbReference type="NCBI Taxonomy" id="46506"/>
    <lineage>
        <taxon>Bacteria</taxon>
        <taxon>Pseudomonadati</taxon>
        <taxon>Bacteroidota</taxon>
        <taxon>Bacteroidia</taxon>
        <taxon>Bacteroidales</taxon>
        <taxon>Bacteroidaceae</taxon>
        <taxon>Bacteroides</taxon>
    </lineage>
</organism>
<evidence type="ECO:0000256" key="1">
    <source>
        <dbReference type="SAM" id="MobiDB-lite"/>
    </source>
</evidence>
<dbReference type="Proteomes" id="UP000284161">
    <property type="component" value="Unassembled WGS sequence"/>
</dbReference>
<feature type="region of interest" description="Disordered" evidence="1">
    <location>
        <begin position="1"/>
        <end position="29"/>
    </location>
</feature>
<proteinExistence type="predicted"/>
<name>A0A412E3Z0_BACSE</name>
<accession>A0A412E3Z0</accession>
<evidence type="ECO:0000313" key="3">
    <source>
        <dbReference type="Proteomes" id="UP000284161"/>
    </source>
</evidence>
<sequence length="65" mass="7408">MTRKQGKKCTSGEILSKNANRKKGNVNRNPSTFRMFSPLYFCSVGHIGKSFLCYPSFLNKPSIYK</sequence>
<reference evidence="2 3" key="1">
    <citation type="submission" date="2018-08" db="EMBL/GenBank/DDBJ databases">
        <title>A genome reference for cultivated species of the human gut microbiota.</title>
        <authorList>
            <person name="Zou Y."/>
            <person name="Xue W."/>
            <person name="Luo G."/>
        </authorList>
    </citation>
    <scope>NUCLEOTIDE SEQUENCE [LARGE SCALE GENOMIC DNA]</scope>
    <source>
        <strain evidence="2 3">AF25-6</strain>
    </source>
</reference>
<dbReference type="EMBL" id="QRUB01000010">
    <property type="protein sequence ID" value="RGR27368.1"/>
    <property type="molecule type" value="Genomic_DNA"/>
</dbReference>
<evidence type="ECO:0000313" key="2">
    <source>
        <dbReference type="EMBL" id="RGR27368.1"/>
    </source>
</evidence>
<gene>
    <name evidence="2" type="ORF">DWY58_11305</name>
</gene>
<dbReference type="AlphaFoldDB" id="A0A412E3Z0"/>
<protein>
    <submittedName>
        <fullName evidence="2">Uncharacterized protein</fullName>
    </submittedName>
</protein>